<dbReference type="InterPro" id="IPR002524">
    <property type="entry name" value="Cation_efflux"/>
</dbReference>
<dbReference type="PANTHER" id="PTHR13414:SF9">
    <property type="entry name" value="PROTON-COUPLED ZINC ANTIPORTER SLC30A9, MITOCHONDRIAL"/>
    <property type="match status" value="1"/>
</dbReference>
<comment type="caution">
    <text evidence="9">The sequence shown here is derived from an EMBL/GenBank/DDBJ whole genome shotgun (WGS) entry which is preliminary data.</text>
</comment>
<proteinExistence type="predicted"/>
<feature type="domain" description="Cation efflux protein transmembrane" evidence="8">
    <location>
        <begin position="3"/>
        <end position="205"/>
    </location>
</feature>
<evidence type="ECO:0000259" key="8">
    <source>
        <dbReference type="Pfam" id="PF01545"/>
    </source>
</evidence>
<evidence type="ECO:0000256" key="2">
    <source>
        <dbReference type="ARBA" id="ARBA00022448"/>
    </source>
</evidence>
<feature type="transmembrane region" description="Helical" evidence="6">
    <location>
        <begin position="161"/>
        <end position="177"/>
    </location>
</feature>
<feature type="transmembrane region" description="Helical" evidence="6">
    <location>
        <begin position="69"/>
        <end position="87"/>
    </location>
</feature>
<sequence length="302" mass="32241">MTVIIAFCANLLVAIAKTVVALVTGSASMMAEAAHSWADAGNEIFLLIADRRSARAKDARHPLGYGREAYVWSLFAAVGIFTAGAVFSVTHGIHELAEPAPVESTNLAYITLGVAFLLEGASFTQAVVQARRNARKADTSVLRLVLGTSDTTLRAVVAEDAAALAGIVVAAAGIRLHEITGKAVWDAVGSIVVGVLLGVVALILIDRNRHFLVGASSTPAIRSRVGRALQEHPDINRVTYLHLEYIGPGRLFLVAEVDLDGDDREEEVARQMRRIEQELEGHDLIETAVLSLSVSDEASLEF</sequence>
<keyword evidence="4 6" id="KW-1133">Transmembrane helix</keyword>
<feature type="transmembrane region" description="Helical" evidence="6">
    <location>
        <begin position="183"/>
        <end position="205"/>
    </location>
</feature>
<dbReference type="InterPro" id="IPR058533">
    <property type="entry name" value="Cation_efflux_TM"/>
</dbReference>
<dbReference type="Pfam" id="PF01545">
    <property type="entry name" value="Cation_efflux"/>
    <property type="match status" value="1"/>
</dbReference>
<evidence type="ECO:0000256" key="7">
    <source>
        <dbReference type="SAM" id="SignalP"/>
    </source>
</evidence>
<dbReference type="GO" id="GO:0006829">
    <property type="term" value="P:zinc ion transport"/>
    <property type="evidence" value="ECO:0007669"/>
    <property type="project" value="InterPro"/>
</dbReference>
<dbReference type="AlphaFoldDB" id="A0A366IIC6"/>
<dbReference type="NCBIfam" id="TIGR01297">
    <property type="entry name" value="CDF"/>
    <property type="match status" value="1"/>
</dbReference>
<dbReference type="InterPro" id="IPR040177">
    <property type="entry name" value="SLC30A9"/>
</dbReference>
<keyword evidence="2" id="KW-0813">Transport</keyword>
<evidence type="ECO:0000256" key="6">
    <source>
        <dbReference type="SAM" id="Phobius"/>
    </source>
</evidence>
<dbReference type="GO" id="GO:0016020">
    <property type="term" value="C:membrane"/>
    <property type="evidence" value="ECO:0007669"/>
    <property type="project" value="UniProtKB-SubCell"/>
</dbReference>
<dbReference type="GO" id="GO:0008324">
    <property type="term" value="F:monoatomic cation transmembrane transporter activity"/>
    <property type="evidence" value="ECO:0007669"/>
    <property type="project" value="InterPro"/>
</dbReference>
<evidence type="ECO:0000256" key="5">
    <source>
        <dbReference type="ARBA" id="ARBA00023136"/>
    </source>
</evidence>
<dbReference type="Gene3D" id="1.20.1510.10">
    <property type="entry name" value="Cation efflux protein transmembrane domain"/>
    <property type="match status" value="1"/>
</dbReference>
<feature type="chain" id="PRO_5039364289" evidence="7">
    <location>
        <begin position="22"/>
        <end position="302"/>
    </location>
</feature>
<reference evidence="9 10" key="1">
    <citation type="submission" date="2018-06" db="EMBL/GenBank/DDBJ databases">
        <title>Freshwater and sediment microbial communities from various areas in North America, analyzing microbe dynamics in response to fracking.</title>
        <authorList>
            <person name="Lamendella R."/>
        </authorList>
    </citation>
    <scope>NUCLEOTIDE SEQUENCE [LARGE SCALE GENOMIC DNA]</scope>
    <source>
        <strain evidence="9 10">3b_TX</strain>
    </source>
</reference>
<dbReference type="SUPFAM" id="SSF161111">
    <property type="entry name" value="Cation efflux protein transmembrane domain-like"/>
    <property type="match status" value="1"/>
</dbReference>
<name>A0A366IIC6_9MICO</name>
<keyword evidence="7" id="KW-0732">Signal</keyword>
<evidence type="ECO:0000313" key="10">
    <source>
        <dbReference type="Proteomes" id="UP000253509"/>
    </source>
</evidence>
<keyword evidence="3 6" id="KW-0812">Transmembrane</keyword>
<dbReference type="InterPro" id="IPR027469">
    <property type="entry name" value="Cation_efflux_TMD_sf"/>
</dbReference>
<evidence type="ECO:0000256" key="1">
    <source>
        <dbReference type="ARBA" id="ARBA00004141"/>
    </source>
</evidence>
<comment type="subcellular location">
    <subcellularLocation>
        <location evidence="1">Membrane</location>
        <topology evidence="1">Multi-pass membrane protein</topology>
    </subcellularLocation>
</comment>
<keyword evidence="5 6" id="KW-0472">Membrane</keyword>
<dbReference type="EMBL" id="QNSB01000005">
    <property type="protein sequence ID" value="RBP71576.1"/>
    <property type="molecule type" value="Genomic_DNA"/>
</dbReference>
<dbReference type="PANTHER" id="PTHR13414">
    <property type="entry name" value="HUEL-CATION TRANSPORTER"/>
    <property type="match status" value="1"/>
</dbReference>
<accession>A0A366IIC6</accession>
<dbReference type="RefSeq" id="WP_113904076.1">
    <property type="nucleotide sequence ID" value="NZ_QNSB01000005.1"/>
</dbReference>
<gene>
    <name evidence="9" type="ORF">DFO65_105180</name>
</gene>
<feature type="signal peptide" evidence="7">
    <location>
        <begin position="1"/>
        <end position="21"/>
    </location>
</feature>
<evidence type="ECO:0000313" key="9">
    <source>
        <dbReference type="EMBL" id="RBP71576.1"/>
    </source>
</evidence>
<organism evidence="9 10">
    <name type="scientific">Brevibacterium celere</name>
    <dbReference type="NCBI Taxonomy" id="225845"/>
    <lineage>
        <taxon>Bacteria</taxon>
        <taxon>Bacillati</taxon>
        <taxon>Actinomycetota</taxon>
        <taxon>Actinomycetes</taxon>
        <taxon>Micrococcales</taxon>
        <taxon>Brevibacteriaceae</taxon>
        <taxon>Brevibacterium</taxon>
    </lineage>
</organism>
<feature type="transmembrane region" description="Helical" evidence="6">
    <location>
        <begin position="107"/>
        <end position="128"/>
    </location>
</feature>
<dbReference type="Proteomes" id="UP000253509">
    <property type="component" value="Unassembled WGS sequence"/>
</dbReference>
<evidence type="ECO:0000256" key="4">
    <source>
        <dbReference type="ARBA" id="ARBA00022989"/>
    </source>
</evidence>
<evidence type="ECO:0000256" key="3">
    <source>
        <dbReference type="ARBA" id="ARBA00022692"/>
    </source>
</evidence>
<protein>
    <submittedName>
        <fullName evidence="9">Cation diffusion facilitator family transporter</fullName>
    </submittedName>
</protein>
<keyword evidence="10" id="KW-1185">Reference proteome</keyword>